<dbReference type="PANTHER" id="PTHR43399:SF4">
    <property type="entry name" value="CELL WALL-ASSOCIATED PROTEASE"/>
    <property type="match status" value="1"/>
</dbReference>
<feature type="compositionally biased region" description="Low complexity" evidence="6">
    <location>
        <begin position="1080"/>
        <end position="1089"/>
    </location>
</feature>
<organism evidence="9 10">
    <name type="scientific">Tritrichomonas musculus</name>
    <dbReference type="NCBI Taxonomy" id="1915356"/>
    <lineage>
        <taxon>Eukaryota</taxon>
        <taxon>Metamonada</taxon>
        <taxon>Parabasalia</taxon>
        <taxon>Tritrichomonadida</taxon>
        <taxon>Tritrichomonadidae</taxon>
        <taxon>Tritrichomonas</taxon>
    </lineage>
</organism>
<dbReference type="InterPro" id="IPR051048">
    <property type="entry name" value="Peptidase_S8/S53_subtilisin"/>
</dbReference>
<dbReference type="SUPFAM" id="SSF52743">
    <property type="entry name" value="Subtilisin-like"/>
    <property type="match status" value="1"/>
</dbReference>
<comment type="caution">
    <text evidence="9">The sequence shown here is derived from an EMBL/GenBank/DDBJ whole genome shotgun (WGS) entry which is preliminary data.</text>
</comment>
<keyword evidence="7" id="KW-0812">Transmembrane</keyword>
<name>A0ABR2JCX2_9EUKA</name>
<feature type="active site" description="Charge relay system" evidence="5">
    <location>
        <position position="632"/>
    </location>
</feature>
<keyword evidence="3 5" id="KW-0378">Hydrolase</keyword>
<feature type="domain" description="Peptidase S8/S53" evidence="8">
    <location>
        <begin position="245"/>
        <end position="688"/>
    </location>
</feature>
<sequence length="1209" mass="135029">MLWIFFFLSIQKSKSNNYILSQGSCTISINNLQVISNISNNKSNLLNNQGKYYVISIINKESFYKSDLYHKYKKIFIPSNCIFPLYFRYYLEKDEISELQKSQHLVILEVPKQHKFLDLKHSSKPNKNEKSQNNQIAQYFVQATNDFPKYFSKYGTVRQMLDGLYSFTLIQKNTNQSFFNNYLETVKNELINSSIVFLFEHSPKIKMLNRFSTGFVQTGTLKMKNYNNIIRSFNPLHEILLTGADEVITISDSGLQSGLTWFVDSNQQAYPYNKYEPNQRKIIYYSTYSNRGTNDQTDYSGHGTHVAGTVLGNSENSNKFYSLYNGAAPDAKAIIVDLEDGYGNMRIDIDLQSTLNRMKNYNSFINTNSWGLDSDSSTVNFLYNSAAARYPELLFIFASGNDGRYQSINSPGSIKNVLTVGALSELKTVSLNSSSRTSNKNIQFNAIIDGDDKEFAANSLNHNDNNEISNMQFGFKSIISEMSNKKGIDTIYNVSVLLYDSSLSDYKDKAVIVSNCAEGTDSLTKNAKVIIVKSLNDISSSQCIEKGLQAKAFGIELPWSNSQFQSLPGKAITVTPQVVSSLYGDELPTVASYSSRGPNSIGAIKPEIVAPGSNITSSSKMNPYLTVMSGTSMATPLVAGTMSILHQYLREKRGLSSNQIHSHLLKAIAIASADKPNPKVPDFQYGFGMLNLANVIPEIISTEADLEFKMEFVTSLKMQKESTYTFTFEVTSINKYDVRVAFSYLDAASQLSETLNIKANLNVQTPDKSLLFPLGSELEDSFSTSERIFIPKDELIIGVYTIIISTSESAFDEVINASIVVSGPIRSLTQVDGIVSSSAVQNIFDWSDYCIVGNTVSQSSSTKSGHNYNECKCDQYSSGLLCQHKSKLIEFGAQDSIRLNPFQTSYYYSILDAESFSGFVFSWEQINSQSHYIMLRLNIGRSNKRLSQYQYYFASNKSSANVGGPAAADGSSILYEQGTMFFFSYTNYGPTAVSLTISCSIEKKNGSLDRDSSINLSITAVMYLVTVVIIIVIIIITVLTCKRRRRRNAQIDGATSSSVSSSSGSNTNNNSNNHHHRNGQQRTQQNEQSEQQYYGNIPAYTYGNQMNINPYYNNVSNGYDPNVFPDPVAGPASYYQPSNDGYYPTGEPLNDEAAPQYFPPSASDSQNYFYGNSNEKDDDPNKPIPINPYANSVYQNQQFSGYKGNVYDY</sequence>
<dbReference type="Pfam" id="PF00082">
    <property type="entry name" value="Peptidase_S8"/>
    <property type="match status" value="1"/>
</dbReference>
<dbReference type="EMBL" id="JAPFFF010000012">
    <property type="protein sequence ID" value="KAK8875772.1"/>
    <property type="molecule type" value="Genomic_DNA"/>
</dbReference>
<evidence type="ECO:0000256" key="3">
    <source>
        <dbReference type="ARBA" id="ARBA00022801"/>
    </source>
</evidence>
<comment type="similarity">
    <text evidence="1 5">Belongs to the peptidase S8 family.</text>
</comment>
<keyword evidence="2 5" id="KW-0645">Protease</keyword>
<protein>
    <recommendedName>
        <fullName evidence="8">Peptidase S8/S53 domain-containing protein</fullName>
    </recommendedName>
</protein>
<dbReference type="PROSITE" id="PS00137">
    <property type="entry name" value="SUBTILASE_HIS"/>
    <property type="match status" value="1"/>
</dbReference>
<evidence type="ECO:0000313" key="10">
    <source>
        <dbReference type="Proteomes" id="UP001470230"/>
    </source>
</evidence>
<evidence type="ECO:0000256" key="6">
    <source>
        <dbReference type="SAM" id="MobiDB-lite"/>
    </source>
</evidence>
<proteinExistence type="inferred from homology"/>
<feature type="region of interest" description="Disordered" evidence="6">
    <location>
        <begin position="1130"/>
        <end position="1189"/>
    </location>
</feature>
<dbReference type="Proteomes" id="UP001470230">
    <property type="component" value="Unassembled WGS sequence"/>
</dbReference>
<evidence type="ECO:0000256" key="1">
    <source>
        <dbReference type="ARBA" id="ARBA00011073"/>
    </source>
</evidence>
<keyword evidence="4 5" id="KW-0720">Serine protease</keyword>
<feature type="region of interest" description="Disordered" evidence="6">
    <location>
        <begin position="1049"/>
        <end position="1089"/>
    </location>
</feature>
<dbReference type="Gene3D" id="3.40.50.200">
    <property type="entry name" value="Peptidase S8/S53 domain"/>
    <property type="match status" value="2"/>
</dbReference>
<feature type="active site" description="Charge relay system" evidence="5">
    <location>
        <position position="252"/>
    </location>
</feature>
<gene>
    <name evidence="9" type="ORF">M9Y10_005947</name>
</gene>
<dbReference type="InterPro" id="IPR022398">
    <property type="entry name" value="Peptidase_S8_His-AS"/>
</dbReference>
<dbReference type="PROSITE" id="PS00138">
    <property type="entry name" value="SUBTILASE_SER"/>
    <property type="match status" value="1"/>
</dbReference>
<dbReference type="InterPro" id="IPR000209">
    <property type="entry name" value="Peptidase_S8/S53_dom"/>
</dbReference>
<feature type="transmembrane region" description="Helical" evidence="7">
    <location>
        <begin position="1020"/>
        <end position="1041"/>
    </location>
</feature>
<dbReference type="InterPro" id="IPR034058">
    <property type="entry name" value="TagA/B/C/D_pept_dom"/>
</dbReference>
<evidence type="ECO:0000259" key="8">
    <source>
        <dbReference type="Pfam" id="PF00082"/>
    </source>
</evidence>
<evidence type="ECO:0000313" key="9">
    <source>
        <dbReference type="EMBL" id="KAK8875772.1"/>
    </source>
</evidence>
<keyword evidence="7" id="KW-0472">Membrane</keyword>
<dbReference type="PROSITE" id="PS51892">
    <property type="entry name" value="SUBTILASE"/>
    <property type="match status" value="1"/>
</dbReference>
<dbReference type="InterPro" id="IPR036852">
    <property type="entry name" value="Peptidase_S8/S53_dom_sf"/>
</dbReference>
<evidence type="ECO:0000256" key="2">
    <source>
        <dbReference type="ARBA" id="ARBA00022670"/>
    </source>
</evidence>
<keyword evidence="10" id="KW-1185">Reference proteome</keyword>
<keyword evidence="7" id="KW-1133">Transmembrane helix</keyword>
<feature type="active site" description="Charge relay system" evidence="5">
    <location>
        <position position="302"/>
    </location>
</feature>
<feature type="compositionally biased region" description="Polar residues" evidence="6">
    <location>
        <begin position="1162"/>
        <end position="1173"/>
    </location>
</feature>
<dbReference type="InterPro" id="IPR015500">
    <property type="entry name" value="Peptidase_S8_subtilisin-rel"/>
</dbReference>
<dbReference type="InterPro" id="IPR023828">
    <property type="entry name" value="Peptidase_S8_Ser-AS"/>
</dbReference>
<dbReference type="CDD" id="cd04842">
    <property type="entry name" value="Peptidases_S8_Kp43_protease"/>
    <property type="match status" value="1"/>
</dbReference>
<dbReference type="PANTHER" id="PTHR43399">
    <property type="entry name" value="SUBTILISIN-RELATED"/>
    <property type="match status" value="1"/>
</dbReference>
<feature type="compositionally biased region" description="Low complexity" evidence="6">
    <location>
        <begin position="1055"/>
        <end position="1072"/>
    </location>
</feature>
<evidence type="ECO:0000256" key="7">
    <source>
        <dbReference type="SAM" id="Phobius"/>
    </source>
</evidence>
<accession>A0ABR2JCX2</accession>
<dbReference type="PRINTS" id="PR00723">
    <property type="entry name" value="SUBTILISIN"/>
</dbReference>
<dbReference type="Gene3D" id="1.20.1070.10">
    <property type="entry name" value="Rhodopsin 7-helix transmembrane proteins"/>
    <property type="match status" value="1"/>
</dbReference>
<reference evidence="9 10" key="1">
    <citation type="submission" date="2024-04" db="EMBL/GenBank/DDBJ databases">
        <title>Tritrichomonas musculus Genome.</title>
        <authorList>
            <person name="Alves-Ferreira E."/>
            <person name="Grigg M."/>
            <person name="Lorenzi H."/>
            <person name="Galac M."/>
        </authorList>
    </citation>
    <scope>NUCLEOTIDE SEQUENCE [LARGE SCALE GENOMIC DNA]</scope>
    <source>
        <strain evidence="9 10">EAF2021</strain>
    </source>
</reference>
<evidence type="ECO:0000256" key="4">
    <source>
        <dbReference type="ARBA" id="ARBA00022825"/>
    </source>
</evidence>
<evidence type="ECO:0000256" key="5">
    <source>
        <dbReference type="PROSITE-ProRule" id="PRU01240"/>
    </source>
</evidence>